<keyword evidence="1" id="KW-1133">Transmembrane helix</keyword>
<dbReference type="AlphaFoldDB" id="A4X1C6"/>
<accession>A4X1C6</accession>
<feature type="transmembrane region" description="Helical" evidence="1">
    <location>
        <begin position="84"/>
        <end position="105"/>
    </location>
</feature>
<dbReference type="PATRIC" id="fig|369723.5.peg.196"/>
<dbReference type="KEGG" id="stp:Strop_0191"/>
<keyword evidence="3" id="KW-1185">Reference proteome</keyword>
<feature type="transmembrane region" description="Helical" evidence="1">
    <location>
        <begin position="201"/>
        <end position="219"/>
    </location>
</feature>
<dbReference type="HOGENOM" id="CLU_027642_0_0_11"/>
<organism evidence="2 3">
    <name type="scientific">Salinispora tropica (strain ATCC BAA-916 / DSM 44818 / JCM 13857 / NBRC 105044 / CNB-440)</name>
    <dbReference type="NCBI Taxonomy" id="369723"/>
    <lineage>
        <taxon>Bacteria</taxon>
        <taxon>Bacillati</taxon>
        <taxon>Actinomycetota</taxon>
        <taxon>Actinomycetes</taxon>
        <taxon>Micromonosporales</taxon>
        <taxon>Micromonosporaceae</taxon>
        <taxon>Salinispora</taxon>
    </lineage>
</organism>
<reference evidence="3" key="1">
    <citation type="journal article" date="2007" name="Proc. Natl. Acad. Sci. U.S.A.">
        <title>Genome sequencing reveals complex secondary metabolome in the marine actinomycete Salinispora tropica.</title>
        <authorList>
            <person name="Udwary D.W."/>
            <person name="Zeigler L."/>
            <person name="Asolkar R.N."/>
            <person name="Singan V."/>
            <person name="Lapidus A."/>
            <person name="Fenical W."/>
            <person name="Jensen P.R."/>
            <person name="Moore B.S."/>
        </authorList>
    </citation>
    <scope>NUCLEOTIDE SEQUENCE [LARGE SCALE GENOMIC DNA]</scope>
    <source>
        <strain evidence="3">ATCC BAA-916 / DSM 44818 / CNB-440</strain>
    </source>
</reference>
<protein>
    <submittedName>
        <fullName evidence="2">Uncharacterized protein</fullName>
    </submittedName>
</protein>
<feature type="transmembrane region" description="Helical" evidence="1">
    <location>
        <begin position="16"/>
        <end position="41"/>
    </location>
</feature>
<feature type="transmembrane region" description="Helical" evidence="1">
    <location>
        <begin position="374"/>
        <end position="399"/>
    </location>
</feature>
<feature type="transmembrane region" description="Helical" evidence="1">
    <location>
        <begin position="126"/>
        <end position="148"/>
    </location>
</feature>
<dbReference type="eggNOG" id="ENOG502Z7TU">
    <property type="taxonomic scope" value="Bacteria"/>
</dbReference>
<feature type="transmembrane region" description="Helical" evidence="1">
    <location>
        <begin position="265"/>
        <end position="287"/>
    </location>
</feature>
<dbReference type="EMBL" id="CP000667">
    <property type="protein sequence ID" value="ABP52676.1"/>
    <property type="molecule type" value="Genomic_DNA"/>
</dbReference>
<dbReference type="RefSeq" id="WP_011904112.1">
    <property type="nucleotide sequence ID" value="NC_009380.1"/>
</dbReference>
<evidence type="ECO:0000313" key="2">
    <source>
        <dbReference type="EMBL" id="ABP52676.1"/>
    </source>
</evidence>
<evidence type="ECO:0000256" key="1">
    <source>
        <dbReference type="SAM" id="Phobius"/>
    </source>
</evidence>
<proteinExistence type="predicted"/>
<feature type="transmembrane region" description="Helical" evidence="1">
    <location>
        <begin position="342"/>
        <end position="362"/>
    </location>
</feature>
<feature type="transmembrane region" description="Helical" evidence="1">
    <location>
        <begin position="539"/>
        <end position="559"/>
    </location>
</feature>
<feature type="transmembrane region" description="Helical" evidence="1">
    <location>
        <begin position="168"/>
        <end position="189"/>
    </location>
</feature>
<name>A4X1C6_SALTO</name>
<evidence type="ECO:0000313" key="3">
    <source>
        <dbReference type="Proteomes" id="UP000000235"/>
    </source>
</evidence>
<sequence length="583" mass="60996">MVDRPADRARVVRDRLLLYTVATAVTAVVLAPLAAPGYVLLYDMVFVPRQPLTWDLVAPVQGLPRAVPMDAVVSVLTQLVPGWVVQRIALGGAVLLAAVGAGRLVPTERPGVRLLAAVGYAWTPYLAERLLIGQWGLLVGYAALPWLVRAVLELRSGRAGAVARVLLAAAPAAITPTGGLIAFGVVSLLAPQRGRWRGSTVAVAGVALLNAPWVTAALVTDAGGSSDPAGVAAFAARGENWAGPLAALAGTGGIWSAQATPASRALPLVPLVTLVLLALAGFGFGLLRRRIPRDASARLLVLAGGGFLLAALGAVPGTADVLRWAVAQLPGAGLLRDGQKFLAPYALLLVVCVALGAERVAARMERRNREVAGVVLVGVLLLPVAAMPDLAFGGVGRLWPVSYPADWRVVAARLAADPGGEVLALPLSGYRAYPWNSGRIVLDPAPRYLPAVVLIDDTLRVGDVAVTGENTRLREIRQVLGAGRPVAETGVRWVLVQQHRADQVDPVTLAGLEVVHQGTYLVLYRNPAVPPSPVVVSPARWAVAVALVVAIVVVVAAFLRRYAGGLLRGNLRSEVQTLEDWHA</sequence>
<keyword evidence="1" id="KW-0812">Transmembrane</keyword>
<gene>
    <name evidence="2" type="ordered locus">Strop_0191</name>
</gene>
<feature type="transmembrane region" description="Helical" evidence="1">
    <location>
        <begin position="299"/>
        <end position="322"/>
    </location>
</feature>
<dbReference type="STRING" id="369723.Strop_0191"/>
<dbReference type="Proteomes" id="UP000000235">
    <property type="component" value="Chromosome"/>
</dbReference>
<keyword evidence="1" id="KW-0472">Membrane</keyword>